<dbReference type="Pfam" id="PF00781">
    <property type="entry name" value="DAGK_cat"/>
    <property type="match status" value="1"/>
</dbReference>
<dbReference type="Proteomes" id="UP001529510">
    <property type="component" value="Unassembled WGS sequence"/>
</dbReference>
<comment type="caution">
    <text evidence="3">The sequence shown here is derived from an EMBL/GenBank/DDBJ whole genome shotgun (WGS) entry which is preliminary data.</text>
</comment>
<dbReference type="InterPro" id="IPR017438">
    <property type="entry name" value="ATP-NAD_kinase_N"/>
</dbReference>
<dbReference type="InterPro" id="IPR016064">
    <property type="entry name" value="NAD/diacylglycerol_kinase_sf"/>
</dbReference>
<accession>A0ABD0PQA2</accession>
<gene>
    <name evidence="3" type="ORF">M9458_028549</name>
</gene>
<sequence>KLAKGSCPLLVFVNPKSGGLKGREILYSFRKLLNPHQVFELTSGGPLAGLHTFRDVPHFRILVCGGDGTVGWVLGVLESIRHKITCPEPAISIIPLGTGNDLARVLRWGTGYSGEDPYNILLSVEEAEEVQMDRWTILLDAQEMTEDGKENGFLEPPK</sequence>
<dbReference type="InterPro" id="IPR037607">
    <property type="entry name" value="DGK"/>
</dbReference>
<keyword evidence="1" id="KW-0863">Zinc-finger</keyword>
<evidence type="ECO:0000313" key="3">
    <source>
        <dbReference type="EMBL" id="KAL0176219.1"/>
    </source>
</evidence>
<evidence type="ECO:0000313" key="4">
    <source>
        <dbReference type="Proteomes" id="UP001529510"/>
    </source>
</evidence>
<evidence type="ECO:0000256" key="1">
    <source>
        <dbReference type="ARBA" id="ARBA00022771"/>
    </source>
</evidence>
<organism evidence="3 4">
    <name type="scientific">Cirrhinus mrigala</name>
    <name type="common">Mrigala</name>
    <dbReference type="NCBI Taxonomy" id="683832"/>
    <lineage>
        <taxon>Eukaryota</taxon>
        <taxon>Metazoa</taxon>
        <taxon>Chordata</taxon>
        <taxon>Craniata</taxon>
        <taxon>Vertebrata</taxon>
        <taxon>Euteleostomi</taxon>
        <taxon>Actinopterygii</taxon>
        <taxon>Neopterygii</taxon>
        <taxon>Teleostei</taxon>
        <taxon>Ostariophysi</taxon>
        <taxon>Cypriniformes</taxon>
        <taxon>Cyprinidae</taxon>
        <taxon>Labeoninae</taxon>
        <taxon>Labeonini</taxon>
        <taxon>Cirrhinus</taxon>
    </lineage>
</organism>
<reference evidence="3 4" key="1">
    <citation type="submission" date="2024-05" db="EMBL/GenBank/DDBJ databases">
        <title>Genome sequencing and assembly of Indian major carp, Cirrhinus mrigala (Hamilton, 1822).</title>
        <authorList>
            <person name="Mohindra V."/>
            <person name="Chowdhury L.M."/>
            <person name="Lal K."/>
            <person name="Jena J.K."/>
        </authorList>
    </citation>
    <scope>NUCLEOTIDE SEQUENCE [LARGE SCALE GENOMIC DNA]</scope>
    <source>
        <strain evidence="3">CM1030</strain>
        <tissue evidence="3">Blood</tissue>
    </source>
</reference>
<keyword evidence="1" id="KW-0862">Zinc</keyword>
<dbReference type="GO" id="GO:0008270">
    <property type="term" value="F:zinc ion binding"/>
    <property type="evidence" value="ECO:0007669"/>
    <property type="project" value="UniProtKB-KW"/>
</dbReference>
<dbReference type="Gene3D" id="3.40.50.10330">
    <property type="entry name" value="Probable inorganic polyphosphate/atp-NAD kinase, domain 1"/>
    <property type="match status" value="1"/>
</dbReference>
<dbReference type="EMBL" id="JAMKFB020000014">
    <property type="protein sequence ID" value="KAL0176219.1"/>
    <property type="molecule type" value="Genomic_DNA"/>
</dbReference>
<dbReference type="SUPFAM" id="SSF111331">
    <property type="entry name" value="NAD kinase/diacylglycerol kinase-like"/>
    <property type="match status" value="1"/>
</dbReference>
<proteinExistence type="predicted"/>
<evidence type="ECO:0000259" key="2">
    <source>
        <dbReference type="PROSITE" id="PS50146"/>
    </source>
</evidence>
<protein>
    <recommendedName>
        <fullName evidence="2">DAGKc domain-containing protein</fullName>
    </recommendedName>
</protein>
<keyword evidence="1" id="KW-0479">Metal-binding</keyword>
<name>A0ABD0PQA2_CIRMR</name>
<keyword evidence="4" id="KW-1185">Reference proteome</keyword>
<dbReference type="GO" id="GO:0016020">
    <property type="term" value="C:membrane"/>
    <property type="evidence" value="ECO:0007669"/>
    <property type="project" value="UniProtKB-SubCell"/>
</dbReference>
<dbReference type="InterPro" id="IPR001206">
    <property type="entry name" value="Diacylglycerol_kinase_cat_dom"/>
</dbReference>
<dbReference type="PANTHER" id="PTHR11255">
    <property type="entry name" value="DIACYLGLYCEROL KINASE"/>
    <property type="match status" value="1"/>
</dbReference>
<dbReference type="FunFam" id="3.40.50.10330:FF:000012">
    <property type="entry name" value="Diacylglycerol kinase"/>
    <property type="match status" value="1"/>
</dbReference>
<dbReference type="SMART" id="SM00046">
    <property type="entry name" value="DAGKc"/>
    <property type="match status" value="1"/>
</dbReference>
<dbReference type="PROSITE" id="PS50146">
    <property type="entry name" value="DAGK"/>
    <property type="match status" value="1"/>
</dbReference>
<feature type="non-terminal residue" evidence="3">
    <location>
        <position position="1"/>
    </location>
</feature>
<feature type="domain" description="DAGKc" evidence="2">
    <location>
        <begin position="4"/>
        <end position="141"/>
    </location>
</feature>
<dbReference type="PANTHER" id="PTHR11255:SF54">
    <property type="entry name" value="DIACYLGLYCEROL KINASE THETA"/>
    <property type="match status" value="1"/>
</dbReference>
<feature type="non-terminal residue" evidence="3">
    <location>
        <position position="158"/>
    </location>
</feature>
<dbReference type="AlphaFoldDB" id="A0ABD0PQA2"/>